<reference evidence="4" key="2">
    <citation type="submission" date="2012-11" db="EMBL/GenBank/DDBJ databases">
        <authorList>
            <person name="Kuo A."/>
            <person name="Curtis B.A."/>
            <person name="Tanifuji G."/>
            <person name="Burki F."/>
            <person name="Gruber A."/>
            <person name="Irimia M."/>
            <person name="Maruyama S."/>
            <person name="Arias M.C."/>
            <person name="Ball S.G."/>
            <person name="Gile G.H."/>
            <person name="Hirakawa Y."/>
            <person name="Hopkins J.F."/>
            <person name="Rensing S.A."/>
            <person name="Schmutz J."/>
            <person name="Symeonidi A."/>
            <person name="Elias M."/>
            <person name="Eveleigh R.J."/>
            <person name="Herman E.K."/>
            <person name="Klute M.J."/>
            <person name="Nakayama T."/>
            <person name="Obornik M."/>
            <person name="Reyes-Prieto A."/>
            <person name="Armbrust E.V."/>
            <person name="Aves S.J."/>
            <person name="Beiko R.G."/>
            <person name="Coutinho P."/>
            <person name="Dacks J.B."/>
            <person name="Durnford D.G."/>
            <person name="Fast N.M."/>
            <person name="Green B.R."/>
            <person name="Grisdale C."/>
            <person name="Hempe F."/>
            <person name="Henrissat B."/>
            <person name="Hoppner M.P."/>
            <person name="Ishida K.-I."/>
            <person name="Kim E."/>
            <person name="Koreny L."/>
            <person name="Kroth P.G."/>
            <person name="Liu Y."/>
            <person name="Malik S.-B."/>
            <person name="Maier U.G."/>
            <person name="McRose D."/>
            <person name="Mock T."/>
            <person name="Neilson J.A."/>
            <person name="Onodera N.T."/>
            <person name="Poole A.M."/>
            <person name="Pritham E.J."/>
            <person name="Richards T.A."/>
            <person name="Rocap G."/>
            <person name="Roy S.W."/>
            <person name="Sarai C."/>
            <person name="Schaack S."/>
            <person name="Shirato S."/>
            <person name="Slamovits C.H."/>
            <person name="Spencer D.F."/>
            <person name="Suzuki S."/>
            <person name="Worden A.Z."/>
            <person name="Zauner S."/>
            <person name="Barry K."/>
            <person name="Bell C."/>
            <person name="Bharti A.K."/>
            <person name="Crow J.A."/>
            <person name="Grimwood J."/>
            <person name="Kramer R."/>
            <person name="Lindquist E."/>
            <person name="Lucas S."/>
            <person name="Salamov A."/>
            <person name="McFadden G.I."/>
            <person name="Lane C.E."/>
            <person name="Keeling P.J."/>
            <person name="Gray M.W."/>
            <person name="Grigoriev I.V."/>
            <person name="Archibald J.M."/>
        </authorList>
    </citation>
    <scope>NUCLEOTIDE SEQUENCE</scope>
    <source>
        <strain evidence="4">CCMP2712</strain>
    </source>
</reference>
<dbReference type="PANTHER" id="PTHR43102">
    <property type="entry name" value="SLR1143 PROTEIN"/>
    <property type="match status" value="1"/>
</dbReference>
<dbReference type="InterPro" id="IPR003018">
    <property type="entry name" value="GAF"/>
</dbReference>
<gene>
    <name evidence="2" type="ORF">GUITHDRAFT_116231</name>
</gene>
<accession>L1INX3</accession>
<dbReference type="SUPFAM" id="SSF51206">
    <property type="entry name" value="cAMP-binding domain-like"/>
    <property type="match status" value="1"/>
</dbReference>
<name>L1INX3_GUITC</name>
<dbReference type="Pfam" id="PF01590">
    <property type="entry name" value="GAF"/>
    <property type="match status" value="1"/>
</dbReference>
<dbReference type="InterPro" id="IPR018490">
    <property type="entry name" value="cNMP-bd_dom_sf"/>
</dbReference>
<dbReference type="PaxDb" id="55529-EKX37589"/>
<dbReference type="EMBL" id="JH993057">
    <property type="protein sequence ID" value="EKX37589.1"/>
    <property type="molecule type" value="Genomic_DNA"/>
</dbReference>
<evidence type="ECO:0000313" key="2">
    <source>
        <dbReference type="EMBL" id="EKX37589.1"/>
    </source>
</evidence>
<dbReference type="InterPro" id="IPR014710">
    <property type="entry name" value="RmlC-like_jellyroll"/>
</dbReference>
<feature type="domain" description="Cyclic nucleotide-binding" evidence="1">
    <location>
        <begin position="253"/>
        <end position="284"/>
    </location>
</feature>
<dbReference type="SUPFAM" id="SSF55781">
    <property type="entry name" value="GAF domain-like"/>
    <property type="match status" value="1"/>
</dbReference>
<dbReference type="PANTHER" id="PTHR43102:SF2">
    <property type="entry name" value="GAF DOMAIN-CONTAINING PROTEIN"/>
    <property type="match status" value="1"/>
</dbReference>
<protein>
    <recommendedName>
        <fullName evidence="1">Cyclic nucleotide-binding domain-containing protein</fullName>
    </recommendedName>
</protein>
<dbReference type="eggNOG" id="ENOG502S4AT">
    <property type="taxonomic scope" value="Eukaryota"/>
</dbReference>
<dbReference type="EnsemblProtists" id="EKX37589">
    <property type="protein sequence ID" value="EKX37589"/>
    <property type="gene ID" value="GUITHDRAFT_116231"/>
</dbReference>
<evidence type="ECO:0000313" key="4">
    <source>
        <dbReference type="Proteomes" id="UP000011087"/>
    </source>
</evidence>
<organism evidence="2">
    <name type="scientific">Guillardia theta (strain CCMP2712)</name>
    <name type="common">Cryptophyte</name>
    <dbReference type="NCBI Taxonomy" id="905079"/>
    <lineage>
        <taxon>Eukaryota</taxon>
        <taxon>Cryptophyceae</taxon>
        <taxon>Pyrenomonadales</taxon>
        <taxon>Geminigeraceae</taxon>
        <taxon>Guillardia</taxon>
    </lineage>
</organism>
<dbReference type="Gene3D" id="3.30.450.40">
    <property type="match status" value="1"/>
</dbReference>
<reference evidence="3" key="3">
    <citation type="submission" date="2016-03" db="UniProtKB">
        <authorList>
            <consortium name="EnsemblProtists"/>
        </authorList>
    </citation>
    <scope>IDENTIFICATION</scope>
</reference>
<dbReference type="HOGENOM" id="CLU_856492_0_0_1"/>
<dbReference type="InterPro" id="IPR029016">
    <property type="entry name" value="GAF-like_dom_sf"/>
</dbReference>
<evidence type="ECO:0000313" key="3">
    <source>
        <dbReference type="EnsemblProtists" id="EKX37589"/>
    </source>
</evidence>
<dbReference type="Gene3D" id="2.60.120.10">
    <property type="entry name" value="Jelly Rolls"/>
    <property type="match status" value="1"/>
</dbReference>
<dbReference type="STRING" id="905079.L1INX3"/>
<dbReference type="GeneID" id="17294334"/>
<dbReference type="RefSeq" id="XP_005824569.1">
    <property type="nucleotide sequence ID" value="XM_005824512.1"/>
</dbReference>
<dbReference type="PROSITE" id="PS50042">
    <property type="entry name" value="CNMP_BINDING_3"/>
    <property type="match status" value="1"/>
</dbReference>
<dbReference type="InterPro" id="IPR000595">
    <property type="entry name" value="cNMP-bd_dom"/>
</dbReference>
<proteinExistence type="predicted"/>
<evidence type="ECO:0000259" key="1">
    <source>
        <dbReference type="PROSITE" id="PS50042"/>
    </source>
</evidence>
<reference evidence="2 4" key="1">
    <citation type="journal article" date="2012" name="Nature">
        <title>Algal genomes reveal evolutionary mosaicism and the fate of nucleomorphs.</title>
        <authorList>
            <consortium name="DOE Joint Genome Institute"/>
            <person name="Curtis B.A."/>
            <person name="Tanifuji G."/>
            <person name="Burki F."/>
            <person name="Gruber A."/>
            <person name="Irimia M."/>
            <person name="Maruyama S."/>
            <person name="Arias M.C."/>
            <person name="Ball S.G."/>
            <person name="Gile G.H."/>
            <person name="Hirakawa Y."/>
            <person name="Hopkins J.F."/>
            <person name="Kuo A."/>
            <person name="Rensing S.A."/>
            <person name="Schmutz J."/>
            <person name="Symeonidi A."/>
            <person name="Elias M."/>
            <person name="Eveleigh R.J."/>
            <person name="Herman E.K."/>
            <person name="Klute M.J."/>
            <person name="Nakayama T."/>
            <person name="Obornik M."/>
            <person name="Reyes-Prieto A."/>
            <person name="Armbrust E.V."/>
            <person name="Aves S.J."/>
            <person name="Beiko R.G."/>
            <person name="Coutinho P."/>
            <person name="Dacks J.B."/>
            <person name="Durnford D.G."/>
            <person name="Fast N.M."/>
            <person name="Green B.R."/>
            <person name="Grisdale C.J."/>
            <person name="Hempel F."/>
            <person name="Henrissat B."/>
            <person name="Hoppner M.P."/>
            <person name="Ishida K."/>
            <person name="Kim E."/>
            <person name="Koreny L."/>
            <person name="Kroth P.G."/>
            <person name="Liu Y."/>
            <person name="Malik S.B."/>
            <person name="Maier U.G."/>
            <person name="McRose D."/>
            <person name="Mock T."/>
            <person name="Neilson J.A."/>
            <person name="Onodera N.T."/>
            <person name="Poole A.M."/>
            <person name="Pritham E.J."/>
            <person name="Richards T.A."/>
            <person name="Rocap G."/>
            <person name="Roy S.W."/>
            <person name="Sarai C."/>
            <person name="Schaack S."/>
            <person name="Shirato S."/>
            <person name="Slamovits C.H."/>
            <person name="Spencer D.F."/>
            <person name="Suzuki S."/>
            <person name="Worden A.Z."/>
            <person name="Zauner S."/>
            <person name="Barry K."/>
            <person name="Bell C."/>
            <person name="Bharti A.K."/>
            <person name="Crow J.A."/>
            <person name="Grimwood J."/>
            <person name="Kramer R."/>
            <person name="Lindquist E."/>
            <person name="Lucas S."/>
            <person name="Salamov A."/>
            <person name="McFadden G.I."/>
            <person name="Lane C.E."/>
            <person name="Keeling P.J."/>
            <person name="Gray M.W."/>
            <person name="Grigoriev I.V."/>
            <person name="Archibald J.M."/>
        </authorList>
    </citation>
    <scope>NUCLEOTIDE SEQUENCE</scope>
    <source>
        <strain evidence="2 4">CCMP2712</strain>
    </source>
</reference>
<sequence length="325" mass="36462">MSILEADIEFYGRSMDIHELSDDIWADHDVLGKNWHPLHRIPPKPANEDERLKVLYDQDLLDTPNDSLMDTVVEIARKTFGVKMAFISLVDQNRCWFKAKAGTSLRQMDRDISLCAYTILQEDSSLWISDTMTDERFKYNNIVHGDPYIRFYVGAPLSVMRGGTSHAIGCLCVADTIPRDGPRLDDMLLLETLALGIVRYIEVRPHLSRTNSRDTSDVPQKEGKRGSSVSQQVVSEFFSLAGVDVDVEVVRLLAGKMVPRTVQSGNFLTRKGDQGNSMYFVVSGACSCQLNGLEVPTLWGVLEDISQIRSERARKHAAPVSSRLL</sequence>
<dbReference type="Proteomes" id="UP000011087">
    <property type="component" value="Unassembled WGS sequence"/>
</dbReference>
<dbReference type="OrthoDB" id="2152421at2759"/>
<keyword evidence="4" id="KW-1185">Reference proteome</keyword>
<dbReference type="AlphaFoldDB" id="L1INX3"/>
<dbReference type="KEGG" id="gtt:GUITHDRAFT_116231"/>